<evidence type="ECO:0000256" key="3">
    <source>
        <dbReference type="SAM" id="Phobius"/>
    </source>
</evidence>
<dbReference type="Proteomes" id="UP000483362">
    <property type="component" value="Unassembled WGS sequence"/>
</dbReference>
<keyword evidence="1" id="KW-0597">Phosphoprotein</keyword>
<dbReference type="GO" id="GO:0003677">
    <property type="term" value="F:DNA binding"/>
    <property type="evidence" value="ECO:0007669"/>
    <property type="project" value="InterPro"/>
</dbReference>
<evidence type="ECO:0000313" key="6">
    <source>
        <dbReference type="Proteomes" id="UP000483362"/>
    </source>
</evidence>
<feature type="transmembrane region" description="Helical" evidence="3">
    <location>
        <begin position="21"/>
        <end position="41"/>
    </location>
</feature>
<dbReference type="InterPro" id="IPR016032">
    <property type="entry name" value="Sig_transdc_resp-reg_C-effctor"/>
</dbReference>
<sequence>MFKINFLPLQQLNNIGPMQRLFTTIIATVLCMTAAIAQLPILRNFTTLDYKAGTQNWAIDQADNGTMFFANNNGMLTYDGDKWKVWPMPNFTNVRWVQYDKATQRIYVAATNEFGYFKGDPKSHQYRYVSISSRLPVQYKTFGEIWKILVFGKNRAFQAKNQVFIVGRNGRVKTVNVPHRIENATAIDGKLYISCIECTYEYTSGRLVPLPGLQELKGKAVRAMLPHDGKTLIVTASDGLYLYDGKSCWPYVLDISKALADNQVFCAAATGQYIAFGTVRAGLIVKELATGRNYFFNNITGLSNNTVLSLKFDKMGNMWLGLDNGISYIMPAAPCRDLLGANASIGTGYASLLQGNRLYLGTNQGLYVIPYPLPNNIDQTKPNYVNGISGQIWNISNIDGSLLCGCDQGAYTIEGNSATHIASTQGTWGFLPIMGHKGYVLSCDYNGFVILKQENGGYTVQNRVSGINFSTGGCIADTDGSLWMSHWQRGVYHFRLSSDLTRIEQLQYFNKGNQLPADDNNLVCKIDGQVYISSADGFRRYNPTTRRLEKAKNIDSIFNEYGVSLRIIETQQGDLWAYKPGYLAIAHRLAGGRYQIDRFTMANIVDRLQMSLGHPGSLGPNLTLMNYENGFYLLNNHFAATRQSADVFIRSIYSTNRQDTLLYSNYPGPQETSIKIPHSLNSLRIEYVLPEYQEEKAVDYSYYLEGYDEHWSAPSTATSKEYTQLPKGSYTFHVKAHDRINDVTREAAFKIRVLPAWYETWWAYLLYLALVAVAIAQLLKYMKRRTDQKVAQVQMAKEQELRAKEAQFQIEEEKKEKELIKLRNEHLEIELKHKSSELADSTMNLVRKNDMLQEIDMQMGQLAAEITKEKNKAAAAKIIRDVRRSIQRNITDDDNWEKFEENFNLVYNNFLDKLVAQFPLLKLNDRKLCAYLKMELSSKEMAALLNTSVRSVETARYRLRKKLNLEQGENLTNFIKNFDTKQSGT</sequence>
<dbReference type="PANTHER" id="PTHR43547:SF2">
    <property type="entry name" value="HYBRID SIGNAL TRANSDUCTION HISTIDINE KINASE C"/>
    <property type="match status" value="1"/>
</dbReference>
<dbReference type="SUPFAM" id="SSF46894">
    <property type="entry name" value="C-terminal effector domain of the bipartite response regulators"/>
    <property type="match status" value="1"/>
</dbReference>
<comment type="caution">
    <text evidence="5">The sequence shown here is derived from an EMBL/GenBank/DDBJ whole genome shotgun (WGS) entry which is preliminary data.</text>
</comment>
<reference evidence="5 6" key="1">
    <citation type="submission" date="2019-08" db="EMBL/GenBank/DDBJ databases">
        <title>In-depth cultivation of the pig gut microbiome towards novel bacterial diversity and tailored functional studies.</title>
        <authorList>
            <person name="Wylensek D."/>
            <person name="Hitch T.C.A."/>
            <person name="Clavel T."/>
        </authorList>
    </citation>
    <scope>NUCLEOTIDE SEQUENCE [LARGE SCALE GENOMIC DNA]</scope>
    <source>
        <strain evidence="5 6">Oil-RF-744-WCA-WT-10</strain>
    </source>
</reference>
<proteinExistence type="predicted"/>
<keyword evidence="2" id="KW-0175">Coiled coil</keyword>
<evidence type="ECO:0000313" key="5">
    <source>
        <dbReference type="EMBL" id="MSS17108.1"/>
    </source>
</evidence>
<dbReference type="Gene3D" id="2.130.10.10">
    <property type="entry name" value="YVTN repeat-like/Quinoprotein amine dehydrogenase"/>
    <property type="match status" value="2"/>
</dbReference>
<dbReference type="InterPro" id="IPR013783">
    <property type="entry name" value="Ig-like_fold"/>
</dbReference>
<evidence type="ECO:0000259" key="4">
    <source>
        <dbReference type="Pfam" id="PF07495"/>
    </source>
</evidence>
<feature type="domain" description="Two component regulator three Y" evidence="4">
    <location>
        <begin position="692"/>
        <end position="741"/>
    </location>
</feature>
<protein>
    <recommendedName>
        <fullName evidence="4">Two component regulator three Y domain-containing protein</fullName>
    </recommendedName>
</protein>
<dbReference type="PANTHER" id="PTHR43547">
    <property type="entry name" value="TWO-COMPONENT HISTIDINE KINASE"/>
    <property type="match status" value="1"/>
</dbReference>
<keyword evidence="3" id="KW-0472">Membrane</keyword>
<dbReference type="Pfam" id="PF07495">
    <property type="entry name" value="Y_Y_Y"/>
    <property type="match status" value="1"/>
</dbReference>
<evidence type="ECO:0000256" key="2">
    <source>
        <dbReference type="SAM" id="Coils"/>
    </source>
</evidence>
<dbReference type="SUPFAM" id="SSF63829">
    <property type="entry name" value="Calcium-dependent phosphotriesterase"/>
    <property type="match status" value="1"/>
</dbReference>
<feature type="transmembrane region" description="Helical" evidence="3">
    <location>
        <begin position="761"/>
        <end position="779"/>
    </location>
</feature>
<dbReference type="EMBL" id="VULT01000006">
    <property type="protein sequence ID" value="MSS17108.1"/>
    <property type="molecule type" value="Genomic_DNA"/>
</dbReference>
<dbReference type="GO" id="GO:0000155">
    <property type="term" value="F:phosphorelay sensor kinase activity"/>
    <property type="evidence" value="ECO:0007669"/>
    <property type="project" value="TreeGrafter"/>
</dbReference>
<accession>A0A6L5XD18</accession>
<dbReference type="SUPFAM" id="SSF69322">
    <property type="entry name" value="Tricorn protease domain 2"/>
    <property type="match status" value="1"/>
</dbReference>
<dbReference type="InterPro" id="IPR015943">
    <property type="entry name" value="WD40/YVTN_repeat-like_dom_sf"/>
</dbReference>
<dbReference type="AlphaFoldDB" id="A0A6L5XD18"/>
<name>A0A6L5XD18_9BACT</name>
<keyword evidence="3" id="KW-1133">Transmembrane helix</keyword>
<organism evidence="5 6">
    <name type="scientific">Sodaliphilus pleomorphus</name>
    <dbReference type="NCBI Taxonomy" id="2606626"/>
    <lineage>
        <taxon>Bacteria</taxon>
        <taxon>Pseudomonadati</taxon>
        <taxon>Bacteroidota</taxon>
        <taxon>Bacteroidia</taxon>
        <taxon>Bacteroidales</taxon>
        <taxon>Muribaculaceae</taxon>
        <taxon>Sodaliphilus</taxon>
    </lineage>
</organism>
<dbReference type="GO" id="GO:0006355">
    <property type="term" value="P:regulation of DNA-templated transcription"/>
    <property type="evidence" value="ECO:0007669"/>
    <property type="project" value="InterPro"/>
</dbReference>
<dbReference type="InterPro" id="IPR011123">
    <property type="entry name" value="Y_Y_Y"/>
</dbReference>
<keyword evidence="6" id="KW-1185">Reference proteome</keyword>
<feature type="coiled-coil region" evidence="2">
    <location>
        <begin position="796"/>
        <end position="872"/>
    </location>
</feature>
<evidence type="ECO:0000256" key="1">
    <source>
        <dbReference type="ARBA" id="ARBA00022553"/>
    </source>
</evidence>
<dbReference type="Gene3D" id="2.60.40.10">
    <property type="entry name" value="Immunoglobulins"/>
    <property type="match status" value="1"/>
</dbReference>
<keyword evidence="3" id="KW-0812">Transmembrane</keyword>
<gene>
    <name evidence="5" type="ORF">FYJ29_04930</name>
</gene>